<dbReference type="SUPFAM" id="SSF54534">
    <property type="entry name" value="FKBP-like"/>
    <property type="match status" value="1"/>
</dbReference>
<evidence type="ECO:0000256" key="6">
    <source>
        <dbReference type="PROSITE-ProRule" id="PRU00277"/>
    </source>
</evidence>
<accession>A0A0R0BZM0</accession>
<keyword evidence="5 6" id="KW-0413">Isomerase</keyword>
<evidence type="ECO:0000313" key="10">
    <source>
        <dbReference type="Proteomes" id="UP000050864"/>
    </source>
</evidence>
<evidence type="ECO:0000256" key="1">
    <source>
        <dbReference type="ARBA" id="ARBA00000971"/>
    </source>
</evidence>
<comment type="similarity">
    <text evidence="2">Belongs to the FKBP-type PPIase family.</text>
</comment>
<dbReference type="FunFam" id="3.10.50.40:FF:000006">
    <property type="entry name" value="Peptidyl-prolyl cis-trans isomerase"/>
    <property type="match status" value="1"/>
</dbReference>
<dbReference type="AlphaFoldDB" id="A0A0R0BZM0"/>
<sequence>MKMGTRGAAASLLILAMAAPGVVFSQQPAAPAASKEKSVLTSDREKIGYAIGVDVASSFEPIASEVDVAEMRRAVENAFAGGQPLMSQEEAQQTDQALRTVMMARSGQQVPGMAPGSQPPAVDRKKVGLMLGSYAVGPSLAPIQKEIDLNSVFQAITTVFAKGTPLMNREQSQAVLQAFSATKQAESQAQQGQAAQANREQGNAFLAKNKTVPGVVTTASGLQYQVLRAGAGERPTATSRVRVNYEGKLLDGTVFDSSYQRGEPIDFGLNQVIKGWTEGVSLMPVGAKYRFWIPGELAYGDSGTPGGPIGPNATLTFDVELLGVLP</sequence>
<keyword evidence="4 6" id="KW-0697">Rotamase</keyword>
<protein>
    <recommendedName>
        <fullName evidence="3 6">peptidylprolyl isomerase</fullName>
        <ecNumber evidence="3 6">5.2.1.8</ecNumber>
    </recommendedName>
</protein>
<dbReference type="Gene3D" id="1.10.287.460">
    <property type="entry name" value="Peptidyl-prolyl cis-trans isomerase, FKBP-type, N-terminal domain"/>
    <property type="match status" value="2"/>
</dbReference>
<dbReference type="STRING" id="405444.ABB26_14230"/>
<dbReference type="GO" id="GO:0003755">
    <property type="term" value="F:peptidyl-prolyl cis-trans isomerase activity"/>
    <property type="evidence" value="ECO:0007669"/>
    <property type="project" value="UniProtKB-KW"/>
</dbReference>
<feature type="domain" description="PPIase FKBP-type" evidence="8">
    <location>
        <begin position="238"/>
        <end position="325"/>
    </location>
</feature>
<evidence type="ECO:0000256" key="2">
    <source>
        <dbReference type="ARBA" id="ARBA00006577"/>
    </source>
</evidence>
<evidence type="ECO:0000256" key="7">
    <source>
        <dbReference type="SAM" id="SignalP"/>
    </source>
</evidence>
<feature type="chain" id="PRO_5006393269" description="peptidylprolyl isomerase" evidence="7">
    <location>
        <begin position="26"/>
        <end position="326"/>
    </location>
</feature>
<dbReference type="PANTHER" id="PTHR43811:SF57">
    <property type="entry name" value="FKBP-TYPE PEPTIDYL-PROLYL CIS-TRANS ISOMERASE FKPA-RELATED"/>
    <property type="match status" value="1"/>
</dbReference>
<dbReference type="Pfam" id="PF01346">
    <property type="entry name" value="FKBP_N"/>
    <property type="match status" value="2"/>
</dbReference>
<dbReference type="InterPro" id="IPR001179">
    <property type="entry name" value="PPIase_FKBP_dom"/>
</dbReference>
<dbReference type="EMBL" id="LDJI01000027">
    <property type="protein sequence ID" value="KRG62837.1"/>
    <property type="molecule type" value="Genomic_DNA"/>
</dbReference>
<proteinExistence type="inferred from homology"/>
<dbReference type="PANTHER" id="PTHR43811">
    <property type="entry name" value="FKBP-TYPE PEPTIDYL-PROLYL CIS-TRANS ISOMERASE FKPA"/>
    <property type="match status" value="1"/>
</dbReference>
<keyword evidence="7" id="KW-0732">Signal</keyword>
<dbReference type="PATRIC" id="fig|405444.3.peg.1951"/>
<organism evidence="9 10">
    <name type="scientific">Stenotrophomonas humi</name>
    <dbReference type="NCBI Taxonomy" id="405444"/>
    <lineage>
        <taxon>Bacteria</taxon>
        <taxon>Pseudomonadati</taxon>
        <taxon>Pseudomonadota</taxon>
        <taxon>Gammaproteobacteria</taxon>
        <taxon>Lysobacterales</taxon>
        <taxon>Lysobacteraceae</taxon>
        <taxon>Stenotrophomonas</taxon>
    </lineage>
</organism>
<dbReference type="Proteomes" id="UP000050864">
    <property type="component" value="Unassembled WGS sequence"/>
</dbReference>
<dbReference type="InterPro" id="IPR036944">
    <property type="entry name" value="PPIase_FKBP_N_sf"/>
</dbReference>
<dbReference type="InterPro" id="IPR000774">
    <property type="entry name" value="PPIase_FKBP_N"/>
</dbReference>
<evidence type="ECO:0000313" key="9">
    <source>
        <dbReference type="EMBL" id="KRG62837.1"/>
    </source>
</evidence>
<comment type="caution">
    <text evidence="9">The sequence shown here is derived from an EMBL/GenBank/DDBJ whole genome shotgun (WGS) entry which is preliminary data.</text>
</comment>
<comment type="catalytic activity">
    <reaction evidence="1 6">
        <text>[protein]-peptidylproline (omega=180) = [protein]-peptidylproline (omega=0)</text>
        <dbReference type="Rhea" id="RHEA:16237"/>
        <dbReference type="Rhea" id="RHEA-COMP:10747"/>
        <dbReference type="Rhea" id="RHEA-COMP:10748"/>
        <dbReference type="ChEBI" id="CHEBI:83833"/>
        <dbReference type="ChEBI" id="CHEBI:83834"/>
        <dbReference type="EC" id="5.2.1.8"/>
    </reaction>
</comment>
<dbReference type="Gene3D" id="3.10.50.40">
    <property type="match status" value="1"/>
</dbReference>
<dbReference type="GO" id="GO:0006457">
    <property type="term" value="P:protein folding"/>
    <property type="evidence" value="ECO:0007669"/>
    <property type="project" value="InterPro"/>
</dbReference>
<gene>
    <name evidence="9" type="ORF">ABB26_14230</name>
</gene>
<evidence type="ECO:0000256" key="4">
    <source>
        <dbReference type="ARBA" id="ARBA00023110"/>
    </source>
</evidence>
<dbReference type="Pfam" id="PF00254">
    <property type="entry name" value="FKBP_C"/>
    <property type="match status" value="1"/>
</dbReference>
<name>A0A0R0BZM0_9GAMM</name>
<dbReference type="PROSITE" id="PS50059">
    <property type="entry name" value="FKBP_PPIASE"/>
    <property type="match status" value="1"/>
</dbReference>
<dbReference type="InterPro" id="IPR046357">
    <property type="entry name" value="PPIase_dom_sf"/>
</dbReference>
<dbReference type="RefSeq" id="WP_057635287.1">
    <property type="nucleotide sequence ID" value="NZ_LDJI01000027.1"/>
</dbReference>
<evidence type="ECO:0000256" key="3">
    <source>
        <dbReference type="ARBA" id="ARBA00013194"/>
    </source>
</evidence>
<dbReference type="EC" id="5.2.1.8" evidence="3 6"/>
<evidence type="ECO:0000256" key="5">
    <source>
        <dbReference type="ARBA" id="ARBA00023235"/>
    </source>
</evidence>
<keyword evidence="10" id="KW-1185">Reference proteome</keyword>
<dbReference type="OrthoDB" id="9814548at2"/>
<feature type="signal peptide" evidence="7">
    <location>
        <begin position="1"/>
        <end position="25"/>
    </location>
</feature>
<reference evidence="9 10" key="1">
    <citation type="submission" date="2015-05" db="EMBL/GenBank/DDBJ databases">
        <title>Genome sequencing and analysis of members of genus Stenotrophomonas.</title>
        <authorList>
            <person name="Patil P.P."/>
            <person name="Midha S."/>
            <person name="Patil P.B."/>
        </authorList>
    </citation>
    <scope>NUCLEOTIDE SEQUENCE [LARGE SCALE GENOMIC DNA]</scope>
    <source>
        <strain evidence="9 10">DSM 18929</strain>
    </source>
</reference>
<evidence type="ECO:0000259" key="8">
    <source>
        <dbReference type="PROSITE" id="PS50059"/>
    </source>
</evidence>